<feature type="compositionally biased region" description="Basic residues" evidence="1">
    <location>
        <begin position="544"/>
        <end position="557"/>
    </location>
</feature>
<keyword evidence="2" id="KW-0472">Membrane</keyword>
<protein>
    <recommendedName>
        <fullName evidence="5">Bacterial cell division membrane protein</fullName>
    </recommendedName>
</protein>
<feature type="transmembrane region" description="Helical" evidence="2">
    <location>
        <begin position="289"/>
        <end position="306"/>
    </location>
</feature>
<evidence type="ECO:0000256" key="1">
    <source>
        <dbReference type="SAM" id="MobiDB-lite"/>
    </source>
</evidence>
<dbReference type="NCBIfam" id="NF038300">
    <property type="entry name" value="EPS_HpsL"/>
    <property type="match status" value="1"/>
</dbReference>
<feature type="transmembrane region" description="Helical" evidence="2">
    <location>
        <begin position="220"/>
        <end position="239"/>
    </location>
</feature>
<feature type="transmembrane region" description="Helical" evidence="2">
    <location>
        <begin position="336"/>
        <end position="355"/>
    </location>
</feature>
<gene>
    <name evidence="3" type="ORF">IQ241_17725</name>
</gene>
<keyword evidence="2" id="KW-1133">Transmembrane helix</keyword>
<proteinExistence type="predicted"/>
<feature type="transmembrane region" description="Helical" evidence="2">
    <location>
        <begin position="482"/>
        <end position="500"/>
    </location>
</feature>
<feature type="transmembrane region" description="Helical" evidence="2">
    <location>
        <begin position="313"/>
        <end position="330"/>
    </location>
</feature>
<feature type="region of interest" description="Disordered" evidence="1">
    <location>
        <begin position="1"/>
        <end position="30"/>
    </location>
</feature>
<dbReference type="AlphaFoldDB" id="A0A8J7DP49"/>
<feature type="transmembrane region" description="Helical" evidence="2">
    <location>
        <begin position="151"/>
        <end position="172"/>
    </location>
</feature>
<name>A0A8J7DP49_9CYAN</name>
<dbReference type="InterPro" id="IPR049753">
    <property type="entry name" value="EPS_HpsL-like"/>
</dbReference>
<feature type="transmembrane region" description="Helical" evidence="2">
    <location>
        <begin position="360"/>
        <end position="376"/>
    </location>
</feature>
<dbReference type="EMBL" id="JADEXG010000047">
    <property type="protein sequence ID" value="MBE9079115.1"/>
    <property type="molecule type" value="Genomic_DNA"/>
</dbReference>
<feature type="transmembrane region" description="Helical" evidence="2">
    <location>
        <begin position="448"/>
        <end position="470"/>
    </location>
</feature>
<feature type="region of interest" description="Disordered" evidence="1">
    <location>
        <begin position="534"/>
        <end position="557"/>
    </location>
</feature>
<dbReference type="RefSeq" id="WP_193909728.1">
    <property type="nucleotide sequence ID" value="NZ_JADEXG010000047.1"/>
</dbReference>
<keyword evidence="4" id="KW-1185">Reference proteome</keyword>
<feature type="compositionally biased region" description="Basic residues" evidence="1">
    <location>
        <begin position="1"/>
        <end position="21"/>
    </location>
</feature>
<evidence type="ECO:0000313" key="4">
    <source>
        <dbReference type="Proteomes" id="UP000636505"/>
    </source>
</evidence>
<sequence length="557" mass="61670">MAKKRPPKKQAKKRSKKRRTRDRAGQTETLSPKAQMLQKRAAASARQQVIKDIASTVFGTTLLGLVVGLLVEPKLGIALVAALSSLILSFKYQRQALYALIIYVPFAGTVVYALGGSAILQLAKDLFYIPALLGVVQFCRKNRLPLVIPAAIKLPLGLLLTLVLLTLLLVNAPQQFQSEGEQPIIMGILGLKILLGYLPLIACIYYLIRTSKDLYFLLRLQVVLVLVACSLGMIQYLMLKTGICSATAGTGEELFRASTAARCLVGGSLLYAPGEGQIRLPGTFAAPWQWGWFLISSAFFSFGTTFNDRSPFWRLLGLISLVAVMIMSVISGQRIALLLVPSAIVLLSVLTGQIANLKRFVPIAIVMGLILTFLIVRNPDVVQARINSFQSRWNASPPIGFIQNQFGQVMGEQEGIFGRGVGRATNATRTFGETVLLETYHPKLLYEIGPLGLLAVLMLYTTLTISTFRAYRATKDKYLRGYAASMWVFVLFISYFPYYYPLDVDPVGVYYWLAAGIALKLPEIDREEREAAEAFRAEAEGRSPRLKRRRKKTPEFV</sequence>
<organism evidence="3 4">
    <name type="scientific">Vasconcelosia minhoensis LEGE 07310</name>
    <dbReference type="NCBI Taxonomy" id="915328"/>
    <lineage>
        <taxon>Bacteria</taxon>
        <taxon>Bacillati</taxon>
        <taxon>Cyanobacteriota</taxon>
        <taxon>Cyanophyceae</taxon>
        <taxon>Nodosilineales</taxon>
        <taxon>Cymatolegaceae</taxon>
        <taxon>Vasconcelosia</taxon>
        <taxon>Vasconcelosia minhoensis</taxon>
    </lineage>
</organism>
<reference evidence="3" key="1">
    <citation type="submission" date="2020-10" db="EMBL/GenBank/DDBJ databases">
        <authorList>
            <person name="Castelo-Branco R."/>
            <person name="Eusebio N."/>
            <person name="Adriana R."/>
            <person name="Vieira A."/>
            <person name="Brugerolle De Fraissinette N."/>
            <person name="Rezende De Castro R."/>
            <person name="Schneider M.P."/>
            <person name="Vasconcelos V."/>
            <person name="Leao P.N."/>
        </authorList>
    </citation>
    <scope>NUCLEOTIDE SEQUENCE</scope>
    <source>
        <strain evidence="3">LEGE 07310</strain>
    </source>
</reference>
<feature type="compositionally biased region" description="Basic and acidic residues" evidence="1">
    <location>
        <begin position="534"/>
        <end position="543"/>
    </location>
</feature>
<evidence type="ECO:0000313" key="3">
    <source>
        <dbReference type="EMBL" id="MBE9079115.1"/>
    </source>
</evidence>
<evidence type="ECO:0000256" key="2">
    <source>
        <dbReference type="SAM" id="Phobius"/>
    </source>
</evidence>
<accession>A0A8J7DP49</accession>
<feature type="transmembrane region" description="Helical" evidence="2">
    <location>
        <begin position="184"/>
        <end position="208"/>
    </location>
</feature>
<dbReference type="Proteomes" id="UP000636505">
    <property type="component" value="Unassembled WGS sequence"/>
</dbReference>
<comment type="caution">
    <text evidence="3">The sequence shown here is derived from an EMBL/GenBank/DDBJ whole genome shotgun (WGS) entry which is preliminary data.</text>
</comment>
<evidence type="ECO:0008006" key="5">
    <source>
        <dbReference type="Google" id="ProtNLM"/>
    </source>
</evidence>
<keyword evidence="2" id="KW-0812">Transmembrane</keyword>
<feature type="transmembrane region" description="Helical" evidence="2">
    <location>
        <begin position="97"/>
        <end position="115"/>
    </location>
</feature>